<feature type="signal peptide" evidence="1">
    <location>
        <begin position="1"/>
        <end position="25"/>
    </location>
</feature>
<sequence length="109" mass="12649">MAASSKMHIAMACVFFGFVICNVDSLNKSYDCMYGNTPIQYGTMFTIKRKKESKCDIYFCWNGAILYQTSVCYKDDGCHPLNTKKFFNRTRYICARTREAYGKLTWIPL</sequence>
<name>A0AAV4CK86_9GAST</name>
<keyword evidence="1" id="KW-0732">Signal</keyword>
<comment type="caution">
    <text evidence="2">The sequence shown here is derived from an EMBL/GenBank/DDBJ whole genome shotgun (WGS) entry which is preliminary data.</text>
</comment>
<evidence type="ECO:0000313" key="3">
    <source>
        <dbReference type="Proteomes" id="UP000735302"/>
    </source>
</evidence>
<evidence type="ECO:0000256" key="1">
    <source>
        <dbReference type="SAM" id="SignalP"/>
    </source>
</evidence>
<gene>
    <name evidence="2" type="ORF">PoB_005984100</name>
</gene>
<feature type="chain" id="PRO_5043719161" evidence="1">
    <location>
        <begin position="26"/>
        <end position="109"/>
    </location>
</feature>
<protein>
    <submittedName>
        <fullName evidence="2">Uncharacterized protein</fullName>
    </submittedName>
</protein>
<reference evidence="2 3" key="1">
    <citation type="journal article" date="2021" name="Elife">
        <title>Chloroplast acquisition without the gene transfer in kleptoplastic sea slugs, Plakobranchus ocellatus.</title>
        <authorList>
            <person name="Maeda T."/>
            <person name="Takahashi S."/>
            <person name="Yoshida T."/>
            <person name="Shimamura S."/>
            <person name="Takaki Y."/>
            <person name="Nagai Y."/>
            <person name="Toyoda A."/>
            <person name="Suzuki Y."/>
            <person name="Arimoto A."/>
            <person name="Ishii H."/>
            <person name="Satoh N."/>
            <person name="Nishiyama T."/>
            <person name="Hasebe M."/>
            <person name="Maruyama T."/>
            <person name="Minagawa J."/>
            <person name="Obokata J."/>
            <person name="Shigenobu S."/>
        </authorList>
    </citation>
    <scope>NUCLEOTIDE SEQUENCE [LARGE SCALE GENOMIC DNA]</scope>
</reference>
<dbReference type="Proteomes" id="UP000735302">
    <property type="component" value="Unassembled WGS sequence"/>
</dbReference>
<organism evidence="2 3">
    <name type="scientific">Plakobranchus ocellatus</name>
    <dbReference type="NCBI Taxonomy" id="259542"/>
    <lineage>
        <taxon>Eukaryota</taxon>
        <taxon>Metazoa</taxon>
        <taxon>Spiralia</taxon>
        <taxon>Lophotrochozoa</taxon>
        <taxon>Mollusca</taxon>
        <taxon>Gastropoda</taxon>
        <taxon>Heterobranchia</taxon>
        <taxon>Euthyneura</taxon>
        <taxon>Panpulmonata</taxon>
        <taxon>Sacoglossa</taxon>
        <taxon>Placobranchoidea</taxon>
        <taxon>Plakobranchidae</taxon>
        <taxon>Plakobranchus</taxon>
    </lineage>
</organism>
<proteinExistence type="predicted"/>
<dbReference type="AlphaFoldDB" id="A0AAV4CK86"/>
<evidence type="ECO:0000313" key="2">
    <source>
        <dbReference type="EMBL" id="GFO33336.1"/>
    </source>
</evidence>
<dbReference type="EMBL" id="BLXT01006766">
    <property type="protein sequence ID" value="GFO33336.1"/>
    <property type="molecule type" value="Genomic_DNA"/>
</dbReference>
<keyword evidence="3" id="KW-1185">Reference proteome</keyword>
<accession>A0AAV4CK86</accession>